<evidence type="ECO:0000313" key="2">
    <source>
        <dbReference type="EMBL" id="MCY0092484.1"/>
    </source>
</evidence>
<gene>
    <name evidence="2" type="ORF">OEG82_00260</name>
</gene>
<feature type="region of interest" description="Disordered" evidence="1">
    <location>
        <begin position="1"/>
        <end position="27"/>
    </location>
</feature>
<dbReference type="Proteomes" id="UP001081283">
    <property type="component" value="Unassembled WGS sequence"/>
</dbReference>
<comment type="caution">
    <text evidence="2">The sequence shown here is derived from an EMBL/GenBank/DDBJ whole genome shotgun (WGS) entry which is preliminary data.</text>
</comment>
<evidence type="ECO:0000313" key="3">
    <source>
        <dbReference type="Proteomes" id="UP001081283"/>
    </source>
</evidence>
<sequence length="206" mass="21028">MKTAIEPKASDFLMPDRKRRAPRPRVRDVEDACFEAVDNGRTPAGPAAAAARSGVFKSRVTESLEPGPFPRDFAQVDPVDAQAADRGERLGVFRAGQSGSESGRSPGMAASGLTLCAVAAAMVWMAGGTAPVEQPAAVVQSASAPGLALQAPSITGRAALLPDPVVTSAIGETDAAPAKAGYTAPTPRPARIERAGSILMIRPSGG</sequence>
<proteinExistence type="predicted"/>
<accession>A0ABT3Y9C5</accession>
<evidence type="ECO:0000256" key="1">
    <source>
        <dbReference type="SAM" id="MobiDB-lite"/>
    </source>
</evidence>
<dbReference type="EMBL" id="JAOVZQ010000001">
    <property type="protein sequence ID" value="MCY0092484.1"/>
    <property type="molecule type" value="Genomic_DNA"/>
</dbReference>
<protein>
    <submittedName>
        <fullName evidence="2">Uncharacterized protein</fullName>
    </submittedName>
</protein>
<keyword evidence="3" id="KW-1185">Reference proteome</keyword>
<name>A0ABT3Y9C5_9HYPH</name>
<dbReference type="RefSeq" id="WP_267610472.1">
    <property type="nucleotide sequence ID" value="NZ_JAOVZQ010000001.1"/>
</dbReference>
<reference evidence="2" key="1">
    <citation type="submission" date="2022-10" db="EMBL/GenBank/DDBJ databases">
        <title>Hoeflea sp. J2-29, isolated from marine algae.</title>
        <authorList>
            <person name="Kristyanto S."/>
            <person name="Kim J.M."/>
            <person name="Jeon C.O."/>
        </authorList>
    </citation>
    <scope>NUCLEOTIDE SEQUENCE</scope>
    <source>
        <strain evidence="2">J2-29</strain>
    </source>
</reference>
<organism evidence="2 3">
    <name type="scientific">Hoeflea ulvae</name>
    <dbReference type="NCBI Taxonomy" id="2983764"/>
    <lineage>
        <taxon>Bacteria</taxon>
        <taxon>Pseudomonadati</taxon>
        <taxon>Pseudomonadota</taxon>
        <taxon>Alphaproteobacteria</taxon>
        <taxon>Hyphomicrobiales</taxon>
        <taxon>Rhizobiaceae</taxon>
        <taxon>Hoeflea</taxon>
    </lineage>
</organism>